<dbReference type="PANTHER" id="PTHR47654:SF5">
    <property type="entry name" value="TRANSCRIPTION FACTOR DOMAIN-CONTAINING PROTEIN"/>
    <property type="match status" value="1"/>
</dbReference>
<evidence type="ECO:0000256" key="3">
    <source>
        <dbReference type="SAM" id="MobiDB-lite"/>
    </source>
</evidence>
<evidence type="ECO:0000313" key="6">
    <source>
        <dbReference type="Proteomes" id="UP000799757"/>
    </source>
</evidence>
<feature type="domain" description="Zn(2)-C6 fungal-type" evidence="4">
    <location>
        <begin position="39"/>
        <end position="69"/>
    </location>
</feature>
<dbReference type="InterPro" id="IPR036864">
    <property type="entry name" value="Zn2-C6_fun-type_DNA-bd_sf"/>
</dbReference>
<reference evidence="5" key="1">
    <citation type="journal article" date="2020" name="Stud. Mycol.">
        <title>101 Dothideomycetes genomes: a test case for predicting lifestyles and emergence of pathogens.</title>
        <authorList>
            <person name="Haridas S."/>
            <person name="Albert R."/>
            <person name="Binder M."/>
            <person name="Bloem J."/>
            <person name="Labutti K."/>
            <person name="Salamov A."/>
            <person name="Andreopoulos B."/>
            <person name="Baker S."/>
            <person name="Barry K."/>
            <person name="Bills G."/>
            <person name="Bluhm B."/>
            <person name="Cannon C."/>
            <person name="Castanera R."/>
            <person name="Culley D."/>
            <person name="Daum C."/>
            <person name="Ezra D."/>
            <person name="Gonzalez J."/>
            <person name="Henrissat B."/>
            <person name="Kuo A."/>
            <person name="Liang C."/>
            <person name="Lipzen A."/>
            <person name="Lutzoni F."/>
            <person name="Magnuson J."/>
            <person name="Mondo S."/>
            <person name="Nolan M."/>
            <person name="Ohm R."/>
            <person name="Pangilinan J."/>
            <person name="Park H.-J."/>
            <person name="Ramirez L."/>
            <person name="Alfaro M."/>
            <person name="Sun H."/>
            <person name="Tritt A."/>
            <person name="Yoshinaga Y."/>
            <person name="Zwiers L.-H."/>
            <person name="Turgeon B."/>
            <person name="Goodwin S."/>
            <person name="Spatafora J."/>
            <person name="Crous P."/>
            <person name="Grigoriev I."/>
        </authorList>
    </citation>
    <scope>NUCLEOTIDE SEQUENCE</scope>
    <source>
        <strain evidence="5">CBS 109.77</strain>
    </source>
</reference>
<keyword evidence="2" id="KW-0539">Nucleus</keyword>
<keyword evidence="6" id="KW-1185">Reference proteome</keyword>
<feature type="region of interest" description="Disordered" evidence="3">
    <location>
        <begin position="1"/>
        <end position="33"/>
    </location>
</feature>
<dbReference type="GO" id="GO:0008270">
    <property type="term" value="F:zinc ion binding"/>
    <property type="evidence" value="ECO:0007669"/>
    <property type="project" value="InterPro"/>
</dbReference>
<feature type="region of interest" description="Disordered" evidence="3">
    <location>
        <begin position="782"/>
        <end position="802"/>
    </location>
</feature>
<dbReference type="InterPro" id="IPR007219">
    <property type="entry name" value="XnlR_reg_dom"/>
</dbReference>
<protein>
    <recommendedName>
        <fullName evidence="4">Zn(2)-C6 fungal-type domain-containing protein</fullName>
    </recommendedName>
</protein>
<name>A0A6A6XXH4_9PLEO</name>
<dbReference type="GO" id="GO:0000981">
    <property type="term" value="F:DNA-binding transcription factor activity, RNA polymerase II-specific"/>
    <property type="evidence" value="ECO:0007669"/>
    <property type="project" value="InterPro"/>
</dbReference>
<dbReference type="Pfam" id="PF04082">
    <property type="entry name" value="Fungal_trans"/>
    <property type="match status" value="1"/>
</dbReference>
<dbReference type="InterPro" id="IPR053230">
    <property type="entry name" value="Trans_reg_galc"/>
</dbReference>
<gene>
    <name evidence="5" type="ORF">K505DRAFT_228171</name>
</gene>
<dbReference type="SUPFAM" id="SSF57701">
    <property type="entry name" value="Zn2/Cys6 DNA-binding domain"/>
    <property type="match status" value="1"/>
</dbReference>
<dbReference type="SMART" id="SM00066">
    <property type="entry name" value="GAL4"/>
    <property type="match status" value="1"/>
</dbReference>
<keyword evidence="1" id="KW-0479">Metal-binding</keyword>
<dbReference type="PANTHER" id="PTHR47654">
    <property type="entry name" value="ZN(II)2CYS6 TRANSCRIPTION FACTOR (EUROFUNG)-RELATED"/>
    <property type="match status" value="1"/>
</dbReference>
<proteinExistence type="predicted"/>
<dbReference type="PROSITE" id="PS50048">
    <property type="entry name" value="ZN2_CY6_FUNGAL_2"/>
    <property type="match status" value="1"/>
</dbReference>
<dbReference type="GO" id="GO:0003677">
    <property type="term" value="F:DNA binding"/>
    <property type="evidence" value="ECO:0007669"/>
    <property type="project" value="InterPro"/>
</dbReference>
<dbReference type="AlphaFoldDB" id="A0A6A6XXH4"/>
<dbReference type="SMART" id="SM00906">
    <property type="entry name" value="Fungal_trans"/>
    <property type="match status" value="1"/>
</dbReference>
<accession>A0A6A6XXH4</accession>
<feature type="compositionally biased region" description="Polar residues" evidence="3">
    <location>
        <begin position="1"/>
        <end position="10"/>
    </location>
</feature>
<evidence type="ECO:0000256" key="2">
    <source>
        <dbReference type="ARBA" id="ARBA00023242"/>
    </source>
</evidence>
<organism evidence="5 6">
    <name type="scientific">Melanomma pulvis-pyrius CBS 109.77</name>
    <dbReference type="NCBI Taxonomy" id="1314802"/>
    <lineage>
        <taxon>Eukaryota</taxon>
        <taxon>Fungi</taxon>
        <taxon>Dikarya</taxon>
        <taxon>Ascomycota</taxon>
        <taxon>Pezizomycotina</taxon>
        <taxon>Dothideomycetes</taxon>
        <taxon>Pleosporomycetidae</taxon>
        <taxon>Pleosporales</taxon>
        <taxon>Melanommataceae</taxon>
        <taxon>Melanomma</taxon>
    </lineage>
</organism>
<evidence type="ECO:0000256" key="1">
    <source>
        <dbReference type="ARBA" id="ARBA00022723"/>
    </source>
</evidence>
<dbReference type="InterPro" id="IPR001138">
    <property type="entry name" value="Zn2Cys6_DnaBD"/>
</dbReference>
<dbReference type="OrthoDB" id="5296287at2759"/>
<evidence type="ECO:0000259" key="4">
    <source>
        <dbReference type="PROSITE" id="PS50048"/>
    </source>
</evidence>
<dbReference type="Proteomes" id="UP000799757">
    <property type="component" value="Unassembled WGS sequence"/>
</dbReference>
<feature type="region of interest" description="Disordered" evidence="3">
    <location>
        <begin position="117"/>
        <end position="159"/>
    </location>
</feature>
<dbReference type="Pfam" id="PF00172">
    <property type="entry name" value="Zn_clus"/>
    <property type="match status" value="1"/>
</dbReference>
<dbReference type="EMBL" id="MU001743">
    <property type="protein sequence ID" value="KAF2800715.1"/>
    <property type="molecule type" value="Genomic_DNA"/>
</dbReference>
<evidence type="ECO:0000313" key="5">
    <source>
        <dbReference type="EMBL" id="KAF2800715.1"/>
    </source>
</evidence>
<dbReference type="PROSITE" id="PS00463">
    <property type="entry name" value="ZN2_CY6_FUNGAL_1"/>
    <property type="match status" value="1"/>
</dbReference>
<dbReference type="CDD" id="cd00067">
    <property type="entry name" value="GAL4"/>
    <property type="match status" value="1"/>
</dbReference>
<sequence length="802" mass="89699">MSSDTPTASAGSRKVPIPRLSRSGFAQTPTKERRRVPRACTACRNHKIRCTGDTPRCKHCETTHRECVYVLPRKDRLKIVTERCVQMAGLLSALRGRVDGEDNARIGELLDAVEEDISELRQPPVPSNPDTDVDRSREPQGMSDASPVEPREPLEPLDAGSMDLLDEDLLKDDRVRATGFVGKNSELQWLRTIMLQLERGDESPNVSDRRGSSYGVENIEQVSTFNFYLNSESVDLDYVIDPYELPTPETAERLLQCYMATVHDSFPILPRKKFEEDFRKYFRAVRVGTAPRLSPKWQAIMNLVFAIGAKHSHLVKARWEADEVDHLIYQARARAFGLNEFALINHPDVHQIQVFGLLAFYYLSVGQISRQVFISLALSWIVVGVALRFAYSLGLHVRNEDPSASTTKKEMLVRIWWSIYSLERLLSIITGRPSIIVDSACSVPFPAPISEDQLSELGEESIRLGNSPVTPASIWTASSSVLSPTFPGPYSNDMVDLFPTPSSTVPLVTANCGSYFKAVAEMGIITQNVLTSLYSAATMIRSPGDIQRDMCELGNRLDQWVVSLPSEFNFQTHDPRPGPNPSTAFSRESLLLGFHFCSARILLTRPCLFSLSQSQLGTEPNIPTLFIRRMADVCVNAAKTATDFLPDQPNPVLIYKAGPWWSIVHNMMQAISVFLLALSYSVPGSQEVVELSQYAKKMVRWLRMMKDPLAENAYSMAFKTLVAVARRVSLNVSDLVMENSMVFPNSDQRAIQVDPYGIGGERLPNDVHTTASIFTSFDPMSAPTFQQQNNGPPFDSPYFRNN</sequence>
<dbReference type="Gene3D" id="4.10.240.10">
    <property type="entry name" value="Zn(2)-C6 fungal-type DNA-binding domain"/>
    <property type="match status" value="1"/>
</dbReference>
<dbReference type="GO" id="GO:0006351">
    <property type="term" value="P:DNA-templated transcription"/>
    <property type="evidence" value="ECO:0007669"/>
    <property type="project" value="InterPro"/>
</dbReference>
<dbReference type="CDD" id="cd12148">
    <property type="entry name" value="fungal_TF_MHR"/>
    <property type="match status" value="1"/>
</dbReference>